<dbReference type="InterPro" id="IPR015943">
    <property type="entry name" value="WD40/YVTN_repeat-like_dom_sf"/>
</dbReference>
<organism evidence="4 5">
    <name type="scientific">Neurospora tetraspora</name>
    <dbReference type="NCBI Taxonomy" id="94610"/>
    <lineage>
        <taxon>Eukaryota</taxon>
        <taxon>Fungi</taxon>
        <taxon>Dikarya</taxon>
        <taxon>Ascomycota</taxon>
        <taxon>Pezizomycotina</taxon>
        <taxon>Sordariomycetes</taxon>
        <taxon>Sordariomycetidae</taxon>
        <taxon>Sordariales</taxon>
        <taxon>Sordariaceae</taxon>
        <taxon>Neurospora</taxon>
    </lineage>
</organism>
<evidence type="ECO:0000256" key="1">
    <source>
        <dbReference type="ARBA" id="ARBA00022574"/>
    </source>
</evidence>
<feature type="repeat" description="WD" evidence="3">
    <location>
        <begin position="110"/>
        <end position="151"/>
    </location>
</feature>
<reference evidence="4" key="2">
    <citation type="submission" date="2023-06" db="EMBL/GenBank/DDBJ databases">
        <authorList>
            <consortium name="Lawrence Berkeley National Laboratory"/>
            <person name="Haridas S."/>
            <person name="Hensen N."/>
            <person name="Bonometti L."/>
            <person name="Westerberg I."/>
            <person name="Brannstrom I.O."/>
            <person name="Guillou S."/>
            <person name="Cros-Aarteil S."/>
            <person name="Calhoun S."/>
            <person name="Kuo A."/>
            <person name="Mondo S."/>
            <person name="Pangilinan J."/>
            <person name="Riley R."/>
            <person name="Labutti K."/>
            <person name="Andreopoulos B."/>
            <person name="Lipzen A."/>
            <person name="Chen C."/>
            <person name="Yanf M."/>
            <person name="Daum C."/>
            <person name="Ng V."/>
            <person name="Clum A."/>
            <person name="Steindorff A."/>
            <person name="Ohm R."/>
            <person name="Martin F."/>
            <person name="Silar P."/>
            <person name="Natvig D."/>
            <person name="Lalanne C."/>
            <person name="Gautier V."/>
            <person name="Ament-Velasquez S.L."/>
            <person name="Kruys A."/>
            <person name="Hutchinson M.I."/>
            <person name="Powell A.J."/>
            <person name="Barry K."/>
            <person name="Miller A.N."/>
            <person name="Grigoriev I.V."/>
            <person name="Debuchy R."/>
            <person name="Gladieux P."/>
            <person name="Thoren M.H."/>
            <person name="Johannesson H."/>
        </authorList>
    </citation>
    <scope>NUCLEOTIDE SEQUENCE</scope>
    <source>
        <strain evidence="4">CBS 560.94</strain>
    </source>
</reference>
<dbReference type="GeneID" id="87863898"/>
<keyword evidence="1 3" id="KW-0853">WD repeat</keyword>
<evidence type="ECO:0000256" key="3">
    <source>
        <dbReference type="PROSITE-ProRule" id="PRU00221"/>
    </source>
</evidence>
<dbReference type="AlphaFoldDB" id="A0AAE0MSI7"/>
<protein>
    <submittedName>
        <fullName evidence="4">WD40-repeat-containing domain protein</fullName>
    </submittedName>
</protein>
<dbReference type="SUPFAM" id="SSF50978">
    <property type="entry name" value="WD40 repeat-like"/>
    <property type="match status" value="1"/>
</dbReference>
<proteinExistence type="predicted"/>
<dbReference type="Pfam" id="PF00400">
    <property type="entry name" value="WD40"/>
    <property type="match status" value="1"/>
</dbReference>
<dbReference type="InterPro" id="IPR019775">
    <property type="entry name" value="WD40_repeat_CS"/>
</dbReference>
<evidence type="ECO:0000313" key="4">
    <source>
        <dbReference type="EMBL" id="KAK3344662.1"/>
    </source>
</evidence>
<dbReference type="Proteomes" id="UP001278500">
    <property type="component" value="Unassembled WGS sequence"/>
</dbReference>
<dbReference type="SMART" id="SM00320">
    <property type="entry name" value="WD40"/>
    <property type="match status" value="4"/>
</dbReference>
<evidence type="ECO:0000256" key="2">
    <source>
        <dbReference type="ARBA" id="ARBA00022737"/>
    </source>
</evidence>
<accession>A0AAE0MSI7</accession>
<dbReference type="Gene3D" id="2.130.10.10">
    <property type="entry name" value="YVTN repeat-like/Quinoprotein amine dehydrogenase"/>
    <property type="match status" value="1"/>
</dbReference>
<keyword evidence="5" id="KW-1185">Reference proteome</keyword>
<comment type="caution">
    <text evidence="4">The sequence shown here is derived from an EMBL/GenBank/DDBJ whole genome shotgun (WGS) entry which is preliminary data.</text>
</comment>
<dbReference type="EMBL" id="JAUEPP010000004">
    <property type="protein sequence ID" value="KAK3344662.1"/>
    <property type="molecule type" value="Genomic_DNA"/>
</dbReference>
<dbReference type="PROSITE" id="PS00678">
    <property type="entry name" value="WD_REPEATS_1"/>
    <property type="match status" value="1"/>
</dbReference>
<gene>
    <name evidence="4" type="ORF">B0H65DRAFT_464083</name>
</gene>
<dbReference type="PROSITE" id="PS50082">
    <property type="entry name" value="WD_REPEATS_2"/>
    <property type="match status" value="1"/>
</dbReference>
<keyword evidence="2" id="KW-0677">Repeat</keyword>
<sequence length="224" mass="23702">MSKQYLTLHTVDQAHPTEIFSLAPTSNTLISASGSSHLLIHSTTTSPTFPLTQTLSNAHRLGCHHVTTARSSGPGNTFVSVGFGGETKVWHRNPESDQWSLYWTLPTPENKKEKGDVWAVALSADEGYLAATTSDGRIHVWDLVGKEKIQSYETGASAGGGGGGGGGQESVGTGSFAMAVDLSRDGKFTASGHENGGVYVFNNDAGRMVYSLSGRFPPGCGRWL</sequence>
<dbReference type="GO" id="GO:0005634">
    <property type="term" value="C:nucleus"/>
    <property type="evidence" value="ECO:0007669"/>
    <property type="project" value="TreeGrafter"/>
</dbReference>
<evidence type="ECO:0000313" key="5">
    <source>
        <dbReference type="Proteomes" id="UP001278500"/>
    </source>
</evidence>
<name>A0AAE0MSI7_9PEZI</name>
<dbReference type="InterPro" id="IPR051510">
    <property type="entry name" value="SKI8"/>
</dbReference>
<dbReference type="InterPro" id="IPR036322">
    <property type="entry name" value="WD40_repeat_dom_sf"/>
</dbReference>
<dbReference type="GO" id="GO:0032991">
    <property type="term" value="C:protein-containing complex"/>
    <property type="evidence" value="ECO:0007669"/>
    <property type="project" value="UniProtKB-ARBA"/>
</dbReference>
<dbReference type="PANTHER" id="PTHR44090:SF1">
    <property type="entry name" value="SUPERKILLER COMPLEX PROTEIN 8"/>
    <property type="match status" value="1"/>
</dbReference>
<dbReference type="InterPro" id="IPR001680">
    <property type="entry name" value="WD40_rpt"/>
</dbReference>
<reference evidence="4" key="1">
    <citation type="journal article" date="2023" name="Mol. Phylogenet. Evol.">
        <title>Genome-scale phylogeny and comparative genomics of the fungal order Sordariales.</title>
        <authorList>
            <person name="Hensen N."/>
            <person name="Bonometti L."/>
            <person name="Westerberg I."/>
            <person name="Brannstrom I.O."/>
            <person name="Guillou S."/>
            <person name="Cros-Aarteil S."/>
            <person name="Calhoun S."/>
            <person name="Haridas S."/>
            <person name="Kuo A."/>
            <person name="Mondo S."/>
            <person name="Pangilinan J."/>
            <person name="Riley R."/>
            <person name="LaButti K."/>
            <person name="Andreopoulos B."/>
            <person name="Lipzen A."/>
            <person name="Chen C."/>
            <person name="Yan M."/>
            <person name="Daum C."/>
            <person name="Ng V."/>
            <person name="Clum A."/>
            <person name="Steindorff A."/>
            <person name="Ohm R.A."/>
            <person name="Martin F."/>
            <person name="Silar P."/>
            <person name="Natvig D.O."/>
            <person name="Lalanne C."/>
            <person name="Gautier V."/>
            <person name="Ament-Velasquez S.L."/>
            <person name="Kruys A."/>
            <person name="Hutchinson M.I."/>
            <person name="Powell A.J."/>
            <person name="Barry K."/>
            <person name="Miller A.N."/>
            <person name="Grigoriev I.V."/>
            <person name="Debuchy R."/>
            <person name="Gladieux P."/>
            <person name="Hiltunen Thoren M."/>
            <person name="Johannesson H."/>
        </authorList>
    </citation>
    <scope>NUCLEOTIDE SEQUENCE</scope>
    <source>
        <strain evidence="4">CBS 560.94</strain>
    </source>
</reference>
<dbReference type="RefSeq" id="XP_062681275.1">
    <property type="nucleotide sequence ID" value="XM_062826744.1"/>
</dbReference>
<dbReference type="PANTHER" id="PTHR44090">
    <property type="entry name" value="WD REPEAT-CONTAINING PROTEIN 61"/>
    <property type="match status" value="1"/>
</dbReference>